<dbReference type="SUPFAM" id="SSF54980">
    <property type="entry name" value="EF-G C-terminal domain-like"/>
    <property type="match status" value="1"/>
</dbReference>
<evidence type="ECO:0000313" key="5">
    <source>
        <dbReference type="Proteomes" id="UP001238088"/>
    </source>
</evidence>
<dbReference type="InterPro" id="IPR023582">
    <property type="entry name" value="Impact"/>
</dbReference>
<comment type="similarity">
    <text evidence="1">Belongs to the IMPACT family.</text>
</comment>
<protein>
    <submittedName>
        <fullName evidence="4">YigZ family protein</fullName>
    </submittedName>
</protein>
<dbReference type="InterPro" id="IPR015796">
    <property type="entry name" value="Impact_YigZ-like"/>
</dbReference>
<dbReference type="Pfam" id="PF09186">
    <property type="entry name" value="DUF1949"/>
    <property type="match status" value="1"/>
</dbReference>
<feature type="domain" description="Impact N-terminal" evidence="2">
    <location>
        <begin position="37"/>
        <end position="139"/>
    </location>
</feature>
<accession>A0ABU0AG84</accession>
<dbReference type="InterPro" id="IPR001498">
    <property type="entry name" value="Impact_N"/>
</dbReference>
<dbReference type="Pfam" id="PF01205">
    <property type="entry name" value="Impact_N"/>
    <property type="match status" value="1"/>
</dbReference>
<dbReference type="PANTHER" id="PTHR16301">
    <property type="entry name" value="IMPACT-RELATED"/>
    <property type="match status" value="1"/>
</dbReference>
<dbReference type="Proteomes" id="UP001238088">
    <property type="component" value="Unassembled WGS sequence"/>
</dbReference>
<dbReference type="InterPro" id="IPR015269">
    <property type="entry name" value="UPF0029_Impact_C"/>
</dbReference>
<dbReference type="InterPro" id="IPR036956">
    <property type="entry name" value="Impact_N_sf"/>
</dbReference>
<dbReference type="InterPro" id="IPR020569">
    <property type="entry name" value="UPF0029_Impact_CS"/>
</dbReference>
<feature type="domain" description="UPF0029" evidence="3">
    <location>
        <begin position="158"/>
        <end position="212"/>
    </location>
</feature>
<dbReference type="Gene3D" id="3.30.230.30">
    <property type="entry name" value="Impact, N-terminal domain"/>
    <property type="match status" value="1"/>
</dbReference>
<dbReference type="InterPro" id="IPR035647">
    <property type="entry name" value="EFG_III/V"/>
</dbReference>
<name>A0ABU0AG84_9BACI</name>
<reference evidence="4 5" key="1">
    <citation type="submission" date="2023-07" db="EMBL/GenBank/DDBJ databases">
        <title>Genomic Encyclopedia of Type Strains, Phase IV (KMG-IV): sequencing the most valuable type-strain genomes for metagenomic binning, comparative biology and taxonomic classification.</title>
        <authorList>
            <person name="Goeker M."/>
        </authorList>
    </citation>
    <scope>NUCLEOTIDE SEQUENCE [LARGE SCALE GENOMIC DNA]</scope>
    <source>
        <strain evidence="4 5">DSM 23494</strain>
    </source>
</reference>
<evidence type="ECO:0000256" key="1">
    <source>
        <dbReference type="ARBA" id="ARBA00007665"/>
    </source>
</evidence>
<evidence type="ECO:0000259" key="2">
    <source>
        <dbReference type="Pfam" id="PF01205"/>
    </source>
</evidence>
<dbReference type="NCBIfam" id="TIGR00257">
    <property type="entry name" value="IMPACT_YIGZ"/>
    <property type="match status" value="1"/>
</dbReference>
<evidence type="ECO:0000259" key="3">
    <source>
        <dbReference type="Pfam" id="PF09186"/>
    </source>
</evidence>
<keyword evidence="5" id="KW-1185">Reference proteome</keyword>
<organism evidence="4 5">
    <name type="scientific">Cytobacillus purgationiresistens</name>
    <dbReference type="NCBI Taxonomy" id="863449"/>
    <lineage>
        <taxon>Bacteria</taxon>
        <taxon>Bacillati</taxon>
        <taxon>Bacillota</taxon>
        <taxon>Bacilli</taxon>
        <taxon>Bacillales</taxon>
        <taxon>Bacillaceae</taxon>
        <taxon>Cytobacillus</taxon>
    </lineage>
</organism>
<sequence>MSNYNERSRKIKRGAVLLLPHYLTVQGYGEHEINIQRSRFIAYVSRAETEEEAQAFIQKMKKQNWDATHNCSAYLIGENDHIQKANDDGEPSGTAGVPILEVLKKKQLKDTVVVITRYFGGIKLGAGGLIRAYGKATSEGIRTTGIVERQLMRVMHTKVDYTFLGKLENELRSSVYTIKDIHYSDLVEIETYTKEDESDTFSEWMVELTNGQATISQGDTLYLESTKK</sequence>
<comment type="caution">
    <text evidence="4">The sequence shown here is derived from an EMBL/GenBank/DDBJ whole genome shotgun (WGS) entry which is preliminary data.</text>
</comment>
<dbReference type="PANTHER" id="PTHR16301:SF20">
    <property type="entry name" value="IMPACT FAMILY MEMBER YIGZ"/>
    <property type="match status" value="1"/>
</dbReference>
<dbReference type="PROSITE" id="PS00910">
    <property type="entry name" value="UPF0029"/>
    <property type="match status" value="1"/>
</dbReference>
<evidence type="ECO:0000313" key="4">
    <source>
        <dbReference type="EMBL" id="MDQ0269105.1"/>
    </source>
</evidence>
<dbReference type="EMBL" id="JAUSUB010000003">
    <property type="protein sequence ID" value="MDQ0269105.1"/>
    <property type="molecule type" value="Genomic_DNA"/>
</dbReference>
<dbReference type="InterPro" id="IPR020568">
    <property type="entry name" value="Ribosomal_Su5_D2-typ_SF"/>
</dbReference>
<dbReference type="SUPFAM" id="SSF54211">
    <property type="entry name" value="Ribosomal protein S5 domain 2-like"/>
    <property type="match status" value="1"/>
</dbReference>
<gene>
    <name evidence="4" type="ORF">J2S17_000975</name>
</gene>
<proteinExistence type="inferred from homology"/>